<evidence type="ECO:0000256" key="2">
    <source>
        <dbReference type="PROSITE-ProRule" id="PRU00169"/>
    </source>
</evidence>
<dbReference type="GO" id="GO:0000160">
    <property type="term" value="P:phosphorelay signal transduction system"/>
    <property type="evidence" value="ECO:0007669"/>
    <property type="project" value="InterPro"/>
</dbReference>
<keyword evidence="1 2" id="KW-0597">Phosphoprotein</keyword>
<dbReference type="Pfam" id="PF00072">
    <property type="entry name" value="Response_reg"/>
    <property type="match status" value="1"/>
</dbReference>
<keyword evidence="7" id="KW-1185">Reference proteome</keyword>
<dbReference type="Gene3D" id="3.40.50.2300">
    <property type="match status" value="1"/>
</dbReference>
<dbReference type="AlphaFoldDB" id="A0A0P7YJT1"/>
<dbReference type="InterPro" id="IPR050595">
    <property type="entry name" value="Bact_response_regulator"/>
</dbReference>
<feature type="modified residue" description="4-aspartylphosphate" evidence="2">
    <location>
        <position position="72"/>
    </location>
</feature>
<dbReference type="EMBL" id="LJSG01000016">
    <property type="protein sequence ID" value="KPP90960.1"/>
    <property type="molecule type" value="Genomic_DNA"/>
</dbReference>
<dbReference type="PANTHER" id="PTHR44591">
    <property type="entry name" value="STRESS RESPONSE REGULATOR PROTEIN 1"/>
    <property type="match status" value="1"/>
</dbReference>
<dbReference type="InterPro" id="IPR011006">
    <property type="entry name" value="CheY-like_superfamily"/>
</dbReference>
<dbReference type="Proteomes" id="UP000050413">
    <property type="component" value="Unassembled WGS sequence"/>
</dbReference>
<dbReference type="InterPro" id="IPR001789">
    <property type="entry name" value="Sig_transdc_resp-reg_receiver"/>
</dbReference>
<organism evidence="5 6">
    <name type="scientific">Roseibaca calidilacus</name>
    <dbReference type="NCBI Taxonomy" id="1666912"/>
    <lineage>
        <taxon>Bacteria</taxon>
        <taxon>Pseudomonadati</taxon>
        <taxon>Pseudomonadota</taxon>
        <taxon>Alphaproteobacteria</taxon>
        <taxon>Rhodobacterales</taxon>
        <taxon>Paracoccaceae</taxon>
        <taxon>Roseinatronobacter</taxon>
    </lineage>
</organism>
<evidence type="ECO:0000313" key="5">
    <source>
        <dbReference type="EMBL" id="KPP90960.1"/>
    </source>
</evidence>
<protein>
    <submittedName>
        <fullName evidence="4">Response regulator receiver domain-containing protein</fullName>
    </submittedName>
    <submittedName>
        <fullName evidence="5">Two-component system, OmpR family, KDP operon response regulator KdpE</fullName>
    </submittedName>
</protein>
<reference evidence="4 7" key="2">
    <citation type="submission" date="2016-01" db="EMBL/GenBank/DDBJ databases">
        <authorList>
            <person name="Varghese N."/>
        </authorList>
    </citation>
    <scope>NUCLEOTIDE SEQUENCE [LARGE SCALE GENOMIC DNA]</scope>
    <source>
        <strain evidence="4 7">HL-91</strain>
    </source>
</reference>
<accession>A0A0P7YJT1</accession>
<dbReference type="PANTHER" id="PTHR44591:SF3">
    <property type="entry name" value="RESPONSE REGULATORY DOMAIN-CONTAINING PROTEIN"/>
    <property type="match status" value="1"/>
</dbReference>
<dbReference type="STRING" id="1666912.Ga0058931_3232"/>
<comment type="caution">
    <text evidence="5">The sequence shown here is derived from an EMBL/GenBank/DDBJ whole genome shotgun (WGS) entry which is preliminary data.</text>
</comment>
<dbReference type="CDD" id="cd00156">
    <property type="entry name" value="REC"/>
    <property type="match status" value="1"/>
</dbReference>
<proteinExistence type="predicted"/>
<feature type="domain" description="Response regulatory" evidence="3">
    <location>
        <begin position="23"/>
        <end position="136"/>
    </location>
</feature>
<dbReference type="Proteomes" id="UP000182045">
    <property type="component" value="Unassembled WGS sequence"/>
</dbReference>
<sequence length="218" mass="23478">MNTESTTVAPQLAPVQPHQRGGTLLLVEDSRLTADYIRLLFRGAAGRLRRADCLLSARRHIALYTPDAAIIDLGLPDGSGLDLISEMARRLPRTKLIIATSGDPDREEDALLAGADRFLPKPFGTGAQFAQMLAPVFLGLRPAIKGAQPPTHAALRDDLYLALDLLNGVNARPAYAGQFIAQLACMTGDTALEHAAQTGDRAEITTLLRNRLRALPLI</sequence>
<evidence type="ECO:0000256" key="1">
    <source>
        <dbReference type="ARBA" id="ARBA00022553"/>
    </source>
</evidence>
<reference evidence="5 6" key="1">
    <citation type="submission" date="2015-09" db="EMBL/GenBank/DDBJ databases">
        <title>Identification and resolution of microdiversity through metagenomic sequencing of parallel consortia.</title>
        <authorList>
            <person name="Nelson W.C."/>
            <person name="Romine M.F."/>
            <person name="Lindemann S.R."/>
        </authorList>
    </citation>
    <scope>NUCLEOTIDE SEQUENCE [LARGE SCALE GENOMIC DNA]</scope>
    <source>
        <strain evidence="5">HL-91</strain>
    </source>
</reference>
<dbReference type="EMBL" id="FBYC01000004">
    <property type="protein sequence ID" value="CUX83881.1"/>
    <property type="molecule type" value="Genomic_DNA"/>
</dbReference>
<dbReference type="SUPFAM" id="SSF52172">
    <property type="entry name" value="CheY-like"/>
    <property type="match status" value="1"/>
</dbReference>
<evidence type="ECO:0000259" key="3">
    <source>
        <dbReference type="PROSITE" id="PS50110"/>
    </source>
</evidence>
<name>A0A0P7YJT1_9RHOB</name>
<dbReference type="RefSeq" id="WP_072247282.1">
    <property type="nucleotide sequence ID" value="NZ_FBYC01000004.1"/>
</dbReference>
<gene>
    <name evidence="5" type="primary">kdpE</name>
    <name evidence="4" type="ORF">Ga0058931_3232</name>
    <name evidence="5" type="ORF">HLUCCA05_05960</name>
</gene>
<evidence type="ECO:0000313" key="7">
    <source>
        <dbReference type="Proteomes" id="UP000182045"/>
    </source>
</evidence>
<dbReference type="SMART" id="SM00448">
    <property type="entry name" value="REC"/>
    <property type="match status" value="1"/>
</dbReference>
<evidence type="ECO:0000313" key="4">
    <source>
        <dbReference type="EMBL" id="CUX83881.1"/>
    </source>
</evidence>
<dbReference type="PROSITE" id="PS50110">
    <property type="entry name" value="RESPONSE_REGULATORY"/>
    <property type="match status" value="1"/>
</dbReference>
<evidence type="ECO:0000313" key="6">
    <source>
        <dbReference type="Proteomes" id="UP000050413"/>
    </source>
</evidence>